<evidence type="ECO:0000256" key="1">
    <source>
        <dbReference type="ARBA" id="ARBA00022801"/>
    </source>
</evidence>
<dbReference type="PANTHER" id="PTHR10885">
    <property type="entry name" value="ISOPENTENYL-DIPHOSPHATE DELTA-ISOMERASE"/>
    <property type="match status" value="1"/>
</dbReference>
<gene>
    <name evidence="3" type="ORF">Q0590_00665</name>
</gene>
<dbReference type="EMBL" id="JAUKPO010000001">
    <property type="protein sequence ID" value="MDO1444736.1"/>
    <property type="molecule type" value="Genomic_DNA"/>
</dbReference>
<accession>A0ABT8QY25</accession>
<dbReference type="CDD" id="cd04692">
    <property type="entry name" value="NUDIX_Hydrolase"/>
    <property type="match status" value="1"/>
</dbReference>
<protein>
    <submittedName>
        <fullName evidence="3">NUDIX domain-containing protein</fullName>
    </submittedName>
</protein>
<dbReference type="SUPFAM" id="SSF55811">
    <property type="entry name" value="Nudix"/>
    <property type="match status" value="1"/>
</dbReference>
<dbReference type="PROSITE" id="PS51462">
    <property type="entry name" value="NUDIX"/>
    <property type="match status" value="1"/>
</dbReference>
<dbReference type="InterPro" id="IPR015797">
    <property type="entry name" value="NUDIX_hydrolase-like_dom_sf"/>
</dbReference>
<dbReference type="Pfam" id="PF00293">
    <property type="entry name" value="NUDIX"/>
    <property type="match status" value="1"/>
</dbReference>
<keyword evidence="4" id="KW-1185">Reference proteome</keyword>
<evidence type="ECO:0000313" key="4">
    <source>
        <dbReference type="Proteomes" id="UP001168528"/>
    </source>
</evidence>
<sequence>MPEYLEVFDEYNQSLQRTKLRRLVHEEGNWHRTAQVYVLNDQNKLLCNLRSPLKDVFPLLWDVSIGGHLEPGETYAACAHRELAEELGILVEPSAIHFVTQIKIDGKDEIAQLIDREHAGIFVYKTTLPAQAFHYQQEEIVELRYFPLPVVKQNLLSAIPEISFIPLQKQFLETIRMVEKYLGIEE</sequence>
<dbReference type="RefSeq" id="WP_302035539.1">
    <property type="nucleotide sequence ID" value="NZ_JAUKPO010000001.1"/>
</dbReference>
<name>A0ABT8QY25_9BACT</name>
<evidence type="ECO:0000259" key="2">
    <source>
        <dbReference type="PROSITE" id="PS51462"/>
    </source>
</evidence>
<organism evidence="3 4">
    <name type="scientific">Rhodocytophaga aerolata</name>
    <dbReference type="NCBI Taxonomy" id="455078"/>
    <lineage>
        <taxon>Bacteria</taxon>
        <taxon>Pseudomonadati</taxon>
        <taxon>Bacteroidota</taxon>
        <taxon>Cytophagia</taxon>
        <taxon>Cytophagales</taxon>
        <taxon>Rhodocytophagaceae</taxon>
        <taxon>Rhodocytophaga</taxon>
    </lineage>
</organism>
<reference evidence="3" key="1">
    <citation type="submission" date="2023-07" db="EMBL/GenBank/DDBJ databases">
        <title>The genome sequence of Rhodocytophaga aerolata KACC 12507.</title>
        <authorList>
            <person name="Zhang X."/>
        </authorList>
    </citation>
    <scope>NUCLEOTIDE SEQUENCE</scope>
    <source>
        <strain evidence="3">KACC 12507</strain>
    </source>
</reference>
<dbReference type="Gene3D" id="3.90.79.10">
    <property type="entry name" value="Nucleoside Triphosphate Pyrophosphohydrolase"/>
    <property type="match status" value="1"/>
</dbReference>
<proteinExistence type="predicted"/>
<dbReference type="PROSITE" id="PS00893">
    <property type="entry name" value="NUDIX_BOX"/>
    <property type="match status" value="1"/>
</dbReference>
<feature type="domain" description="Nudix hydrolase" evidence="2">
    <location>
        <begin position="29"/>
        <end position="170"/>
    </location>
</feature>
<keyword evidence="1" id="KW-0378">Hydrolase</keyword>
<comment type="caution">
    <text evidence="3">The sequence shown here is derived from an EMBL/GenBank/DDBJ whole genome shotgun (WGS) entry which is preliminary data.</text>
</comment>
<dbReference type="PANTHER" id="PTHR10885:SF0">
    <property type="entry name" value="ISOPENTENYL-DIPHOSPHATE DELTA-ISOMERASE"/>
    <property type="match status" value="1"/>
</dbReference>
<evidence type="ECO:0000313" key="3">
    <source>
        <dbReference type="EMBL" id="MDO1444736.1"/>
    </source>
</evidence>
<dbReference type="InterPro" id="IPR020084">
    <property type="entry name" value="NUDIX_hydrolase_CS"/>
</dbReference>
<dbReference type="InterPro" id="IPR000086">
    <property type="entry name" value="NUDIX_hydrolase_dom"/>
</dbReference>
<dbReference type="Proteomes" id="UP001168528">
    <property type="component" value="Unassembled WGS sequence"/>
</dbReference>